<proteinExistence type="predicted"/>
<protein>
    <submittedName>
        <fullName evidence="2">Uncharacterized protein</fullName>
    </submittedName>
</protein>
<dbReference type="AlphaFoldDB" id="A0A6L9XWE6"/>
<keyword evidence="1" id="KW-0472">Membrane</keyword>
<evidence type="ECO:0000256" key="1">
    <source>
        <dbReference type="SAM" id="Phobius"/>
    </source>
</evidence>
<name>A0A6L9XWE6_9MICO</name>
<keyword evidence="3" id="KW-1185">Reference proteome</keyword>
<keyword evidence="1" id="KW-1133">Transmembrane helix</keyword>
<keyword evidence="1" id="KW-0812">Transmembrane</keyword>
<sequence length="243" mass="24878">MSADSKNARTREAKSAARAKAAALLEQQRRRDRRNRLLIWTGVGVAVVLLGGVITGVIVANSNSGGKANAAAVSTSAPTTATGSESAPPWAAPADPAARAKAAGLTMLSAEGTVEHIHSHLSVSVDGHPVTVPALLGIDEANASISPLHTHDQSGIVHVESPVKTTFTLGQVFTEWNVALDTGRIGSYSAASGDTVTTFVDGKPFAGDPAAITLADHEDIDIVVTKSGEKATAPAAFTWPAGY</sequence>
<evidence type="ECO:0000313" key="3">
    <source>
        <dbReference type="Proteomes" id="UP000474967"/>
    </source>
</evidence>
<dbReference type="RefSeq" id="WP_163288924.1">
    <property type="nucleotide sequence ID" value="NZ_JAAGWY010000001.1"/>
</dbReference>
<reference evidence="2 3" key="1">
    <citation type="journal article" date="2014" name="J. Microbiol.">
        <title>Diaminobutyricibacter tongyongensis gen. nov., sp. nov. and Homoserinibacter gongjuensis gen. nov., sp. nov. belong to the family Microbacteriaceae.</title>
        <authorList>
            <person name="Kim S.J."/>
            <person name="Ahn J.H."/>
            <person name="Weon H.Y."/>
            <person name="Hamada M."/>
            <person name="Suzuki K."/>
            <person name="Kwon S.W."/>
        </authorList>
    </citation>
    <scope>NUCLEOTIDE SEQUENCE [LARGE SCALE GENOMIC DNA]</scope>
    <source>
        <strain evidence="2 3">NBRC 108724</strain>
    </source>
</reference>
<feature type="transmembrane region" description="Helical" evidence="1">
    <location>
        <begin position="37"/>
        <end position="60"/>
    </location>
</feature>
<organism evidence="2 3">
    <name type="scientific">Leifsonia tongyongensis</name>
    <dbReference type="NCBI Taxonomy" id="1268043"/>
    <lineage>
        <taxon>Bacteria</taxon>
        <taxon>Bacillati</taxon>
        <taxon>Actinomycetota</taxon>
        <taxon>Actinomycetes</taxon>
        <taxon>Micrococcales</taxon>
        <taxon>Microbacteriaceae</taxon>
        <taxon>Leifsonia</taxon>
    </lineage>
</organism>
<gene>
    <name evidence="2" type="ORF">G3T36_07675</name>
</gene>
<evidence type="ECO:0000313" key="2">
    <source>
        <dbReference type="EMBL" id="NEN05750.1"/>
    </source>
</evidence>
<dbReference type="Proteomes" id="UP000474967">
    <property type="component" value="Unassembled WGS sequence"/>
</dbReference>
<accession>A0A6L9XWE6</accession>
<dbReference type="EMBL" id="JAAGWY010000001">
    <property type="protein sequence ID" value="NEN05750.1"/>
    <property type="molecule type" value="Genomic_DNA"/>
</dbReference>
<comment type="caution">
    <text evidence="2">The sequence shown here is derived from an EMBL/GenBank/DDBJ whole genome shotgun (WGS) entry which is preliminary data.</text>
</comment>